<dbReference type="SMART" id="SM00389">
    <property type="entry name" value="HOX"/>
    <property type="match status" value="1"/>
</dbReference>
<feature type="DNA-binding region" description="Homeobox" evidence="5">
    <location>
        <begin position="17"/>
        <end position="66"/>
    </location>
</feature>
<dbReference type="InterPro" id="IPR051000">
    <property type="entry name" value="Homeobox_DNA-bind_prot"/>
</dbReference>
<organism evidence="8 9">
    <name type="scientific">Acanthamoeba castellanii (strain ATCC 30010 / Neff)</name>
    <dbReference type="NCBI Taxonomy" id="1257118"/>
    <lineage>
        <taxon>Eukaryota</taxon>
        <taxon>Amoebozoa</taxon>
        <taxon>Discosea</taxon>
        <taxon>Longamoebia</taxon>
        <taxon>Centramoebida</taxon>
        <taxon>Acanthamoebidae</taxon>
        <taxon>Acanthamoeba</taxon>
    </lineage>
</organism>
<dbReference type="PRINTS" id="PR00031">
    <property type="entry name" value="HTHREPRESSR"/>
</dbReference>
<name>L8GVY5_ACACF</name>
<dbReference type="GO" id="GO:0006357">
    <property type="term" value="P:regulation of transcription by RNA polymerase II"/>
    <property type="evidence" value="ECO:0007669"/>
    <property type="project" value="TreeGrafter"/>
</dbReference>
<protein>
    <submittedName>
        <fullName evidence="8">Homeobox domain containing protein</fullName>
    </submittedName>
</protein>
<evidence type="ECO:0000256" key="5">
    <source>
        <dbReference type="PROSITE-ProRule" id="PRU00108"/>
    </source>
</evidence>
<proteinExistence type="predicted"/>
<dbReference type="PROSITE" id="PS50071">
    <property type="entry name" value="HOMEOBOX_2"/>
    <property type="match status" value="1"/>
</dbReference>
<evidence type="ECO:0000256" key="3">
    <source>
        <dbReference type="ARBA" id="ARBA00023155"/>
    </source>
</evidence>
<dbReference type="GO" id="GO:0030154">
    <property type="term" value="P:cell differentiation"/>
    <property type="evidence" value="ECO:0007669"/>
    <property type="project" value="TreeGrafter"/>
</dbReference>
<dbReference type="InterPro" id="IPR001356">
    <property type="entry name" value="HD"/>
</dbReference>
<keyword evidence="9" id="KW-1185">Reference proteome</keyword>
<dbReference type="Gene3D" id="1.10.10.60">
    <property type="entry name" value="Homeodomain-like"/>
    <property type="match status" value="1"/>
</dbReference>
<dbReference type="KEGG" id="acan:ACA1_058160"/>
<evidence type="ECO:0000256" key="4">
    <source>
        <dbReference type="ARBA" id="ARBA00023242"/>
    </source>
</evidence>
<dbReference type="PANTHER" id="PTHR24324:SF5">
    <property type="entry name" value="HEMATOPOIETICALLY-EXPRESSED HOMEOBOX PROTEIN HHEX"/>
    <property type="match status" value="1"/>
</dbReference>
<dbReference type="OrthoDB" id="20971at2759"/>
<reference evidence="8 9" key="1">
    <citation type="journal article" date="2013" name="Genome Biol.">
        <title>Genome of Acanthamoeba castellanii highlights extensive lateral gene transfer and early evolution of tyrosine kinase signaling.</title>
        <authorList>
            <person name="Clarke M."/>
            <person name="Lohan A.J."/>
            <person name="Liu B."/>
            <person name="Lagkouvardos I."/>
            <person name="Roy S."/>
            <person name="Zafar N."/>
            <person name="Bertelli C."/>
            <person name="Schilde C."/>
            <person name="Kianianmomeni A."/>
            <person name="Burglin T.R."/>
            <person name="Frech C."/>
            <person name="Turcotte B."/>
            <person name="Kopec K.O."/>
            <person name="Synnott J.M."/>
            <person name="Choo C."/>
            <person name="Paponov I."/>
            <person name="Finkler A."/>
            <person name="Soon Heng Tan C."/>
            <person name="Hutchins A.P."/>
            <person name="Weinmeier T."/>
            <person name="Rattei T."/>
            <person name="Chu J.S."/>
            <person name="Gimenez G."/>
            <person name="Irimia M."/>
            <person name="Rigden D.J."/>
            <person name="Fitzpatrick D.A."/>
            <person name="Lorenzo-Morales J."/>
            <person name="Bateman A."/>
            <person name="Chiu C.H."/>
            <person name="Tang P."/>
            <person name="Hegemann P."/>
            <person name="Fromm H."/>
            <person name="Raoult D."/>
            <person name="Greub G."/>
            <person name="Miranda-Saavedra D."/>
            <person name="Chen N."/>
            <person name="Nash P."/>
            <person name="Ginger M.L."/>
            <person name="Horn M."/>
            <person name="Schaap P."/>
            <person name="Caler L."/>
            <person name="Loftus B."/>
        </authorList>
    </citation>
    <scope>NUCLEOTIDE SEQUENCE [LARGE SCALE GENOMIC DNA]</scope>
    <source>
        <strain evidence="8 9">Neff</strain>
    </source>
</reference>
<dbReference type="AlphaFoldDB" id="L8GVY5"/>
<evidence type="ECO:0000259" key="7">
    <source>
        <dbReference type="PROSITE" id="PS50071"/>
    </source>
</evidence>
<dbReference type="InterPro" id="IPR000047">
    <property type="entry name" value="HTH_motif"/>
</dbReference>
<dbReference type="PANTHER" id="PTHR24324">
    <property type="entry name" value="HOMEOBOX PROTEIN HHEX"/>
    <property type="match status" value="1"/>
</dbReference>
<dbReference type="InterPro" id="IPR009057">
    <property type="entry name" value="Homeodomain-like_sf"/>
</dbReference>
<evidence type="ECO:0000313" key="9">
    <source>
        <dbReference type="Proteomes" id="UP000011083"/>
    </source>
</evidence>
<dbReference type="CDD" id="cd00086">
    <property type="entry name" value="homeodomain"/>
    <property type="match status" value="1"/>
</dbReference>
<keyword evidence="3 5" id="KW-0371">Homeobox</keyword>
<dbReference type="RefSeq" id="XP_004339173.1">
    <property type="nucleotide sequence ID" value="XM_004339125.1"/>
</dbReference>
<keyword evidence="2 5" id="KW-0238">DNA-binding</keyword>
<dbReference type="VEuPathDB" id="AmoebaDB:ACA1_058160"/>
<comment type="subcellular location">
    <subcellularLocation>
        <location evidence="1 5 6">Nucleus</location>
    </subcellularLocation>
</comment>
<evidence type="ECO:0000256" key="2">
    <source>
        <dbReference type="ARBA" id="ARBA00023125"/>
    </source>
</evidence>
<gene>
    <name evidence="8" type="ORF">ACA1_058160</name>
</gene>
<feature type="domain" description="Homeobox" evidence="7">
    <location>
        <begin position="15"/>
        <end position="65"/>
    </location>
</feature>
<accession>L8GVY5</accession>
<evidence type="ECO:0000313" key="8">
    <source>
        <dbReference type="EMBL" id="ELR17160.1"/>
    </source>
</evidence>
<sequence>MPQHHYNAQITTFSSPQRTATLEQAFTTDPSPSLAAKRRLAMQLGMTLRQVQMWFQNRRAKAKRRGEVLNLREDRKAALLFHHTSVQEGHHRNLRLVTTLDVSE</sequence>
<dbReference type="GO" id="GO:0000978">
    <property type="term" value="F:RNA polymerase II cis-regulatory region sequence-specific DNA binding"/>
    <property type="evidence" value="ECO:0007669"/>
    <property type="project" value="TreeGrafter"/>
</dbReference>
<dbReference type="Proteomes" id="UP000011083">
    <property type="component" value="Unassembled WGS sequence"/>
</dbReference>
<evidence type="ECO:0000256" key="6">
    <source>
        <dbReference type="RuleBase" id="RU000682"/>
    </source>
</evidence>
<dbReference type="SUPFAM" id="SSF46689">
    <property type="entry name" value="Homeodomain-like"/>
    <property type="match status" value="1"/>
</dbReference>
<evidence type="ECO:0000256" key="1">
    <source>
        <dbReference type="ARBA" id="ARBA00004123"/>
    </source>
</evidence>
<dbReference type="EMBL" id="KB007974">
    <property type="protein sequence ID" value="ELR17160.1"/>
    <property type="molecule type" value="Genomic_DNA"/>
</dbReference>
<dbReference type="GO" id="GO:0005634">
    <property type="term" value="C:nucleus"/>
    <property type="evidence" value="ECO:0007669"/>
    <property type="project" value="UniProtKB-SubCell"/>
</dbReference>
<dbReference type="Pfam" id="PF00046">
    <property type="entry name" value="Homeodomain"/>
    <property type="match status" value="1"/>
</dbReference>
<keyword evidence="4 5" id="KW-0539">Nucleus</keyword>
<dbReference type="GeneID" id="14918438"/>